<evidence type="ECO:0000256" key="4">
    <source>
        <dbReference type="ARBA" id="ARBA00022553"/>
    </source>
</evidence>
<feature type="domain" description="CRIB" evidence="9">
    <location>
        <begin position="221"/>
        <end position="234"/>
    </location>
</feature>
<dbReference type="SMART" id="SM00246">
    <property type="entry name" value="WH2"/>
    <property type="match status" value="1"/>
</dbReference>
<evidence type="ECO:0000259" key="9">
    <source>
        <dbReference type="PROSITE" id="PS50108"/>
    </source>
</evidence>
<evidence type="ECO:0000256" key="2">
    <source>
        <dbReference type="ARBA" id="ARBA00004245"/>
    </source>
</evidence>
<dbReference type="Pfam" id="PF02205">
    <property type="entry name" value="WH2"/>
    <property type="match status" value="1"/>
</dbReference>
<dbReference type="CDD" id="cd01205">
    <property type="entry name" value="EVH1_WASP-like"/>
    <property type="match status" value="1"/>
</dbReference>
<comment type="caution">
    <text evidence="12">The sequence shown here is derived from an EMBL/GenBank/DDBJ whole genome shotgun (WGS) entry which is preliminary data.</text>
</comment>
<keyword evidence="3" id="KW-0963">Cytoplasm</keyword>
<evidence type="ECO:0000256" key="5">
    <source>
        <dbReference type="ARBA" id="ARBA00022737"/>
    </source>
</evidence>
<feature type="compositionally biased region" description="Basic residues" evidence="8">
    <location>
        <begin position="204"/>
        <end position="215"/>
    </location>
</feature>
<feature type="region of interest" description="Disordered" evidence="8">
    <location>
        <begin position="285"/>
        <end position="495"/>
    </location>
</feature>
<dbReference type="PROSITE" id="PS51082">
    <property type="entry name" value="WH2"/>
    <property type="match status" value="1"/>
</dbReference>
<dbReference type="PANTHER" id="PTHR45691">
    <property type="entry name" value="PROTEIN DIAPHANOUS"/>
    <property type="match status" value="1"/>
</dbReference>
<comment type="subcellular location">
    <subcellularLocation>
        <location evidence="2">Cytoplasm</location>
        <location evidence="2">Cytoskeleton</location>
    </subcellularLocation>
    <subcellularLocation>
        <location evidence="1">Nucleus</location>
    </subcellularLocation>
</comment>
<accession>A0ABU7B6L1</accession>
<dbReference type="PROSITE" id="PS50108">
    <property type="entry name" value="CRIB"/>
    <property type="match status" value="1"/>
</dbReference>
<keyword evidence="6" id="KW-0206">Cytoskeleton</keyword>
<evidence type="ECO:0000256" key="6">
    <source>
        <dbReference type="ARBA" id="ARBA00023212"/>
    </source>
</evidence>
<keyword evidence="5" id="KW-0677">Repeat</keyword>
<dbReference type="EMBL" id="JAHUTI010040315">
    <property type="protein sequence ID" value="MED6245184.1"/>
    <property type="molecule type" value="Genomic_DNA"/>
</dbReference>
<dbReference type="PROSITE" id="PS50229">
    <property type="entry name" value="WH1"/>
    <property type="match status" value="1"/>
</dbReference>
<evidence type="ECO:0000313" key="13">
    <source>
        <dbReference type="Proteomes" id="UP001345963"/>
    </source>
</evidence>
<dbReference type="SUPFAM" id="SSF50729">
    <property type="entry name" value="PH domain-like"/>
    <property type="match status" value="1"/>
</dbReference>
<keyword evidence="7" id="KW-0539">Nucleus</keyword>
<dbReference type="SMART" id="SM00461">
    <property type="entry name" value="WH1"/>
    <property type="match status" value="1"/>
</dbReference>
<dbReference type="SUPFAM" id="SSF101447">
    <property type="entry name" value="Formin homology 2 domain (FH2 domain)"/>
    <property type="match status" value="1"/>
</dbReference>
<keyword evidence="13" id="KW-1185">Reference proteome</keyword>
<dbReference type="SUPFAM" id="SSF47912">
    <property type="entry name" value="Wiscott-Aldrich syndrome protein, WASP, C-terminal domain"/>
    <property type="match status" value="2"/>
</dbReference>
<dbReference type="InterPro" id="IPR011993">
    <property type="entry name" value="PH-like_dom_sf"/>
</dbReference>
<keyword evidence="4" id="KW-0597">Phosphoprotein</keyword>
<dbReference type="PANTHER" id="PTHR45691:SF6">
    <property type="entry name" value="PROTEIN DIAPHANOUS"/>
    <property type="match status" value="1"/>
</dbReference>
<feature type="compositionally biased region" description="Pro residues" evidence="8">
    <location>
        <begin position="439"/>
        <end position="454"/>
    </location>
</feature>
<dbReference type="Pfam" id="PF00786">
    <property type="entry name" value="PBD"/>
    <property type="match status" value="1"/>
</dbReference>
<name>A0ABU7B6L1_9TELE</name>
<feature type="compositionally biased region" description="Pro residues" evidence="8">
    <location>
        <begin position="419"/>
        <end position="431"/>
    </location>
</feature>
<feature type="domain" description="WH2" evidence="11">
    <location>
        <begin position="461"/>
        <end position="478"/>
    </location>
</feature>
<evidence type="ECO:0000313" key="12">
    <source>
        <dbReference type="EMBL" id="MED6245184.1"/>
    </source>
</evidence>
<feature type="region of interest" description="Disordered" evidence="8">
    <location>
        <begin position="136"/>
        <end position="168"/>
    </location>
</feature>
<sequence length="565" mass="60657">MSRGKSKMESIQSSLLSHQENEKLEELLGRRCASMATAVAQLFMALPHSPSMWSLQHTGVVCFIKDNPQRSYYIRMFDLKAGRQIWEQELYNQFVYLTPLPYFHTFAADDCQVGLNFSDQQEADAFQSTVMEKINQRHNRQEKKQRPPPTSDRGSLPPPPPVASPSPASFQMATVDIQNPDIQSSRYRSMPSPAVSTATSDKGKKNKKNKKKGVKLSKADIGAPSGFKHVSHVGWDPNNLDPDLSKLLSQAGISDADLRDESTSQLIYNVIEQSGGMEAVKREMNRAGVPPPPPPGRQGPLPPVPGFSPPAPTPPQARSRPGPLPPIPGQSQRGPPPLQSRAGVPPPPSTGRAGAPPPPPPAQASTSPFPPSSRPSPISPPMSFHSMPPPPPPSSQHRSMGVPPPPVPSISSRTGGGGAPPPPPPPPPPPSQTYISSDFPPPSMAGGAPQPPPASVGEGEGRGALLDQIRLGKNLRKVTESSEPPPPSTPEGGEGIVGALMMVMQKRSKVIHSSGKHQQTSLSICWLSQSKGETNSLMFVCVFTLIEESEDDGGYDEDDDDEWDD</sequence>
<dbReference type="Proteomes" id="UP001345963">
    <property type="component" value="Unassembled WGS sequence"/>
</dbReference>
<dbReference type="CDD" id="cd00132">
    <property type="entry name" value="CRIB"/>
    <property type="match status" value="1"/>
</dbReference>
<dbReference type="Pfam" id="PF00568">
    <property type="entry name" value="WH1"/>
    <property type="match status" value="1"/>
</dbReference>
<evidence type="ECO:0000259" key="11">
    <source>
        <dbReference type="PROSITE" id="PS51082"/>
    </source>
</evidence>
<evidence type="ECO:0000256" key="3">
    <source>
        <dbReference type="ARBA" id="ARBA00022490"/>
    </source>
</evidence>
<dbReference type="InterPro" id="IPR051412">
    <property type="entry name" value="Formin_Homology_Diaphanous_sf"/>
</dbReference>
<dbReference type="Gene3D" id="3.90.810.10">
    <property type="entry name" value="CRIB domain"/>
    <property type="match status" value="2"/>
</dbReference>
<evidence type="ECO:0008006" key="14">
    <source>
        <dbReference type="Google" id="ProtNLM"/>
    </source>
</evidence>
<dbReference type="InterPro" id="IPR000095">
    <property type="entry name" value="CRIB_dom"/>
</dbReference>
<dbReference type="Gene3D" id="2.30.29.30">
    <property type="entry name" value="Pleckstrin-homology domain (PH domain)/Phosphotyrosine-binding domain (PTB)"/>
    <property type="match status" value="1"/>
</dbReference>
<gene>
    <name evidence="12" type="ORF">ATANTOWER_032714</name>
</gene>
<dbReference type="InterPro" id="IPR000697">
    <property type="entry name" value="WH1/EVH1_dom"/>
</dbReference>
<dbReference type="InterPro" id="IPR036936">
    <property type="entry name" value="CRIB_dom_sf"/>
</dbReference>
<protein>
    <recommendedName>
        <fullName evidence="14">Wiskott-Aldrich syndrome protein</fullName>
    </recommendedName>
</protein>
<reference evidence="12 13" key="1">
    <citation type="submission" date="2021-07" db="EMBL/GenBank/DDBJ databases">
        <authorList>
            <person name="Palmer J.M."/>
        </authorList>
    </citation>
    <scope>NUCLEOTIDE SEQUENCE [LARGE SCALE GENOMIC DNA]</scope>
    <source>
        <strain evidence="12 13">AT_MEX2019</strain>
        <tissue evidence="12">Muscle</tissue>
    </source>
</reference>
<organism evidence="12 13">
    <name type="scientific">Ataeniobius toweri</name>
    <dbReference type="NCBI Taxonomy" id="208326"/>
    <lineage>
        <taxon>Eukaryota</taxon>
        <taxon>Metazoa</taxon>
        <taxon>Chordata</taxon>
        <taxon>Craniata</taxon>
        <taxon>Vertebrata</taxon>
        <taxon>Euteleostomi</taxon>
        <taxon>Actinopterygii</taxon>
        <taxon>Neopterygii</taxon>
        <taxon>Teleostei</taxon>
        <taxon>Neoteleostei</taxon>
        <taxon>Acanthomorphata</taxon>
        <taxon>Ovalentaria</taxon>
        <taxon>Atherinomorphae</taxon>
        <taxon>Cyprinodontiformes</taxon>
        <taxon>Goodeidae</taxon>
        <taxon>Ataeniobius</taxon>
    </lineage>
</organism>
<dbReference type="SMART" id="SM00285">
    <property type="entry name" value="PBD"/>
    <property type="match status" value="1"/>
</dbReference>
<evidence type="ECO:0000256" key="8">
    <source>
        <dbReference type="SAM" id="MobiDB-lite"/>
    </source>
</evidence>
<dbReference type="InterPro" id="IPR011026">
    <property type="entry name" value="WAS_C"/>
</dbReference>
<feature type="compositionally biased region" description="Pro residues" evidence="8">
    <location>
        <begin position="322"/>
        <end position="380"/>
    </location>
</feature>
<evidence type="ECO:0000259" key="10">
    <source>
        <dbReference type="PROSITE" id="PS50229"/>
    </source>
</evidence>
<proteinExistence type="predicted"/>
<evidence type="ECO:0000256" key="7">
    <source>
        <dbReference type="ARBA" id="ARBA00023242"/>
    </source>
</evidence>
<dbReference type="InterPro" id="IPR003124">
    <property type="entry name" value="WH2_dom"/>
</dbReference>
<feature type="region of interest" description="Disordered" evidence="8">
    <location>
        <begin position="183"/>
        <end position="223"/>
    </location>
</feature>
<feature type="domain" description="WH1" evidence="10">
    <location>
        <begin position="28"/>
        <end position="137"/>
    </location>
</feature>
<evidence type="ECO:0000256" key="1">
    <source>
        <dbReference type="ARBA" id="ARBA00004123"/>
    </source>
</evidence>
<dbReference type="InterPro" id="IPR033927">
    <property type="entry name" value="WASPfam_EVH1"/>
</dbReference>
<feature type="compositionally biased region" description="Pro residues" evidence="8">
    <location>
        <begin position="289"/>
        <end position="315"/>
    </location>
</feature>